<dbReference type="GO" id="GO:0008168">
    <property type="term" value="F:methyltransferase activity"/>
    <property type="evidence" value="ECO:0007669"/>
    <property type="project" value="UniProtKB-KW"/>
</dbReference>
<feature type="domain" description="Methyltransferase type 11" evidence="2">
    <location>
        <begin position="43"/>
        <end position="109"/>
    </location>
</feature>
<proteinExistence type="predicted"/>
<evidence type="ECO:0000259" key="2">
    <source>
        <dbReference type="Pfam" id="PF08241"/>
    </source>
</evidence>
<gene>
    <name evidence="3" type="ORF">ACFPIH_31635</name>
</gene>
<dbReference type="GO" id="GO:0032259">
    <property type="term" value="P:methylation"/>
    <property type="evidence" value="ECO:0007669"/>
    <property type="project" value="UniProtKB-KW"/>
</dbReference>
<evidence type="ECO:0000256" key="1">
    <source>
        <dbReference type="SAM" id="MobiDB-lite"/>
    </source>
</evidence>
<protein>
    <submittedName>
        <fullName evidence="3">Methyltransferase domain-containing protein</fullName>
    </submittedName>
</protein>
<dbReference type="Proteomes" id="UP001595839">
    <property type="component" value="Unassembled WGS sequence"/>
</dbReference>
<keyword evidence="3" id="KW-0808">Transferase</keyword>
<organism evidence="3 4">
    <name type="scientific">Streptomyces vulcanius</name>
    <dbReference type="NCBI Taxonomy" id="1441876"/>
    <lineage>
        <taxon>Bacteria</taxon>
        <taxon>Bacillati</taxon>
        <taxon>Actinomycetota</taxon>
        <taxon>Actinomycetes</taxon>
        <taxon>Kitasatosporales</taxon>
        <taxon>Streptomycetaceae</taxon>
        <taxon>Streptomyces</taxon>
    </lineage>
</organism>
<reference evidence="4" key="1">
    <citation type="journal article" date="2019" name="Int. J. Syst. Evol. Microbiol.">
        <title>The Global Catalogue of Microorganisms (GCM) 10K type strain sequencing project: providing services to taxonomists for standard genome sequencing and annotation.</title>
        <authorList>
            <consortium name="The Broad Institute Genomics Platform"/>
            <consortium name="The Broad Institute Genome Sequencing Center for Infectious Disease"/>
            <person name="Wu L."/>
            <person name="Ma J."/>
        </authorList>
    </citation>
    <scope>NUCLEOTIDE SEQUENCE [LARGE SCALE GENOMIC DNA]</scope>
    <source>
        <strain evidence="4">CGMCC 4.7177</strain>
    </source>
</reference>
<name>A0ABV9AVS3_9ACTN</name>
<keyword evidence="3" id="KW-0489">Methyltransferase</keyword>
<sequence length="153" mass="16139">MTMTYSHNSPINTPDAAGFDREGMEEQPLEARKAGTAYERYTGRGAAWSHGSSRCGMGVGIDRSAGFVRSARAAACGAARFVVADAMSLPVRDTACDVAVSGLALNFLDAALAVDPSVAALDEDRRFPVCRPEPLRGVRAGARLADVRVAPLR</sequence>
<evidence type="ECO:0000313" key="4">
    <source>
        <dbReference type="Proteomes" id="UP001595839"/>
    </source>
</evidence>
<dbReference type="InterPro" id="IPR029063">
    <property type="entry name" value="SAM-dependent_MTases_sf"/>
</dbReference>
<evidence type="ECO:0000313" key="3">
    <source>
        <dbReference type="EMBL" id="MFC4504014.1"/>
    </source>
</evidence>
<accession>A0ABV9AVS3</accession>
<dbReference type="RefSeq" id="WP_381176059.1">
    <property type="nucleotide sequence ID" value="NZ_JBHSFK010000023.1"/>
</dbReference>
<feature type="compositionally biased region" description="Polar residues" evidence="1">
    <location>
        <begin position="1"/>
        <end position="12"/>
    </location>
</feature>
<dbReference type="Pfam" id="PF08241">
    <property type="entry name" value="Methyltransf_11"/>
    <property type="match status" value="1"/>
</dbReference>
<keyword evidence="4" id="KW-1185">Reference proteome</keyword>
<dbReference type="Gene3D" id="3.40.50.150">
    <property type="entry name" value="Vaccinia Virus protein VP39"/>
    <property type="match status" value="1"/>
</dbReference>
<feature type="region of interest" description="Disordered" evidence="1">
    <location>
        <begin position="1"/>
        <end position="20"/>
    </location>
</feature>
<dbReference type="EMBL" id="JBHSFK010000023">
    <property type="protein sequence ID" value="MFC4504014.1"/>
    <property type="molecule type" value="Genomic_DNA"/>
</dbReference>
<dbReference type="SUPFAM" id="SSF53335">
    <property type="entry name" value="S-adenosyl-L-methionine-dependent methyltransferases"/>
    <property type="match status" value="1"/>
</dbReference>
<comment type="caution">
    <text evidence="3">The sequence shown here is derived from an EMBL/GenBank/DDBJ whole genome shotgun (WGS) entry which is preliminary data.</text>
</comment>
<dbReference type="InterPro" id="IPR013216">
    <property type="entry name" value="Methyltransf_11"/>
</dbReference>